<proteinExistence type="predicted"/>
<evidence type="ECO:0000313" key="1">
    <source>
        <dbReference type="EMBL" id="VFK44327.1"/>
    </source>
</evidence>
<organism evidence="1">
    <name type="scientific">Candidatus Kentrum sp. SD</name>
    <dbReference type="NCBI Taxonomy" id="2126332"/>
    <lineage>
        <taxon>Bacteria</taxon>
        <taxon>Pseudomonadati</taxon>
        <taxon>Pseudomonadota</taxon>
        <taxon>Gammaproteobacteria</taxon>
        <taxon>Candidatus Kentrum</taxon>
    </lineage>
</organism>
<evidence type="ECO:0000313" key="2">
    <source>
        <dbReference type="EMBL" id="VFK49331.1"/>
    </source>
</evidence>
<dbReference type="EMBL" id="CAADHB010000063">
    <property type="protein sequence ID" value="VFK79745.1"/>
    <property type="molecule type" value="Genomic_DNA"/>
</dbReference>
<reference evidence="1" key="1">
    <citation type="submission" date="2019-02" db="EMBL/GenBank/DDBJ databases">
        <authorList>
            <person name="Gruber-Vodicka R. H."/>
            <person name="Seah K. B. B."/>
        </authorList>
    </citation>
    <scope>NUCLEOTIDE SEQUENCE</scope>
    <source>
        <strain evidence="3">BECK_S127</strain>
        <strain evidence="2">BECK_S1320</strain>
        <strain evidence="1">BECK_S1321</strain>
    </source>
</reference>
<dbReference type="EMBL" id="CAADFU010000172">
    <property type="protein sequence ID" value="VFK49331.1"/>
    <property type="molecule type" value="Genomic_DNA"/>
</dbReference>
<protein>
    <submittedName>
        <fullName evidence="1">Uncharacterized protein</fullName>
    </submittedName>
</protein>
<gene>
    <name evidence="3" type="ORF">BECKSD772D_GA0070982_10638</name>
    <name evidence="2" type="ORF">BECKSD772E_GA0070983_11722</name>
    <name evidence="1" type="ORF">BECKSD772F_GA0070984_11762</name>
</gene>
<evidence type="ECO:0000313" key="3">
    <source>
        <dbReference type="EMBL" id="VFK79745.1"/>
    </source>
</evidence>
<sequence length="66" mass="7315">MKHTSTFHKSETDIHQLHSMQDSEIVIDDDAPAWTPELFARAVTREGSGSVSHKTSLVELRLAPTA</sequence>
<dbReference type="AlphaFoldDB" id="A0A450YS10"/>
<dbReference type="EMBL" id="CAADFR010000176">
    <property type="protein sequence ID" value="VFK44327.1"/>
    <property type="molecule type" value="Genomic_DNA"/>
</dbReference>
<name>A0A450YS10_9GAMM</name>
<accession>A0A450YS10</accession>